<feature type="domain" description="DUF4124" evidence="2">
    <location>
        <begin position="10"/>
        <end position="64"/>
    </location>
</feature>
<dbReference type="Gene3D" id="2.60.40.10">
    <property type="entry name" value="Immunoglobulins"/>
    <property type="match status" value="1"/>
</dbReference>
<keyword evidence="4" id="KW-1185">Reference proteome</keyword>
<evidence type="ECO:0000313" key="4">
    <source>
        <dbReference type="Proteomes" id="UP000054693"/>
    </source>
</evidence>
<evidence type="ECO:0000256" key="1">
    <source>
        <dbReference type="SAM" id="MobiDB-lite"/>
    </source>
</evidence>
<reference evidence="3 4" key="1">
    <citation type="submission" date="2015-11" db="EMBL/GenBank/DDBJ databases">
        <title>Genomic analysis of 38 Legionella species identifies large and diverse effector repertoires.</title>
        <authorList>
            <person name="Burstein D."/>
            <person name="Amaro F."/>
            <person name="Zusman T."/>
            <person name="Lifshitz Z."/>
            <person name="Cohen O."/>
            <person name="Gilbert J.A."/>
            <person name="Pupko T."/>
            <person name="Shuman H.A."/>
            <person name="Segal G."/>
        </authorList>
    </citation>
    <scope>NUCLEOTIDE SEQUENCE [LARGE SCALE GENOMIC DNA]</scope>
    <source>
        <strain evidence="3 4">ATCC 49180</strain>
    </source>
</reference>
<dbReference type="AlphaFoldDB" id="A0A0W0ZVE6"/>
<dbReference type="RefSeq" id="WP_058520177.1">
    <property type="nucleotide sequence ID" value="NZ_CAAAIP010000001.1"/>
</dbReference>
<organism evidence="3 4">
    <name type="scientific">Legionella tucsonensis</name>
    <dbReference type="NCBI Taxonomy" id="40335"/>
    <lineage>
        <taxon>Bacteria</taxon>
        <taxon>Pseudomonadati</taxon>
        <taxon>Pseudomonadota</taxon>
        <taxon>Gammaproteobacteria</taxon>
        <taxon>Legionellales</taxon>
        <taxon>Legionellaceae</taxon>
        <taxon>Legionella</taxon>
    </lineage>
</organism>
<feature type="region of interest" description="Disordered" evidence="1">
    <location>
        <begin position="50"/>
        <end position="72"/>
    </location>
</feature>
<gene>
    <name evidence="3" type="ORF">Ltuc_0952</name>
</gene>
<dbReference type="EMBL" id="LNZA01000001">
    <property type="protein sequence ID" value="KTD73105.1"/>
    <property type="molecule type" value="Genomic_DNA"/>
</dbReference>
<protein>
    <recommendedName>
        <fullName evidence="2">DUF4124 domain-containing protein</fullName>
    </recommendedName>
</protein>
<dbReference type="InterPro" id="IPR025392">
    <property type="entry name" value="DUF4124"/>
</dbReference>
<dbReference type="OrthoDB" id="7062774at2"/>
<comment type="caution">
    <text evidence="3">The sequence shown here is derived from an EMBL/GenBank/DDBJ whole genome shotgun (WGS) entry which is preliminary data.</text>
</comment>
<accession>A0A0W0ZVE6</accession>
<sequence length="185" mass="20434">MDKFFVSLSLMMVICVASYATQIYKWTDSQGNVHFSDTPRQGAETVIIPETQSFSSPPPSTQTPAQKPEQIDEDDTVKLNHSYTKIAITQPKTGATIRNNQGFVVVTTEVEPDLRPGDRLQLIYDSGTLGEPQVNPVFEVNDMYRGSHTLAVQIVDADGNVIDTSEPITIYVFRPRVGMVPGTAR</sequence>
<evidence type="ECO:0000259" key="2">
    <source>
        <dbReference type="Pfam" id="PF13511"/>
    </source>
</evidence>
<dbReference type="STRING" id="40335.Ltuc_0952"/>
<evidence type="ECO:0000313" key="3">
    <source>
        <dbReference type="EMBL" id="KTD73105.1"/>
    </source>
</evidence>
<dbReference type="Proteomes" id="UP000054693">
    <property type="component" value="Unassembled WGS sequence"/>
</dbReference>
<proteinExistence type="predicted"/>
<dbReference type="Pfam" id="PF13511">
    <property type="entry name" value="DUF4124"/>
    <property type="match status" value="1"/>
</dbReference>
<name>A0A0W0ZVE6_9GAMM</name>
<dbReference type="PATRIC" id="fig|40335.7.peg.1004"/>
<dbReference type="InterPro" id="IPR013783">
    <property type="entry name" value="Ig-like_fold"/>
</dbReference>